<protein>
    <submittedName>
        <fullName evidence="2">Uncharacterized protein</fullName>
    </submittedName>
</protein>
<feature type="compositionally biased region" description="Low complexity" evidence="1">
    <location>
        <begin position="8"/>
        <end position="20"/>
    </location>
</feature>
<organism evidence="2 3">
    <name type="scientific">Modicella reniformis</name>
    <dbReference type="NCBI Taxonomy" id="1440133"/>
    <lineage>
        <taxon>Eukaryota</taxon>
        <taxon>Fungi</taxon>
        <taxon>Fungi incertae sedis</taxon>
        <taxon>Mucoromycota</taxon>
        <taxon>Mortierellomycotina</taxon>
        <taxon>Mortierellomycetes</taxon>
        <taxon>Mortierellales</taxon>
        <taxon>Mortierellaceae</taxon>
        <taxon>Modicella</taxon>
    </lineage>
</organism>
<dbReference type="AlphaFoldDB" id="A0A9P6JGL2"/>
<feature type="region of interest" description="Disordered" evidence="1">
    <location>
        <begin position="1"/>
        <end position="32"/>
    </location>
</feature>
<proteinExistence type="predicted"/>
<sequence length="323" mass="35742">MTKRQHRSAATNAGTSSSAKAKGKQVSRTSPPGVKMEEFLEFFKDPPNVDDLLNRRPQAPAGTARPDDDNFRFSMSSTGGDFKALADELRKCEPSMMGVTGYALHSLYERVVSKRRELEKFLEVATGISWTPTTLTDIALELVSIDDDILQRQERKTAAKEGLITEADARDTRILIAATTTRRSRRAKAARISLDHQVVYHARSPASQRSLSTPPPTANHPSTSANQPSMIVFSAQLPPDQAPRAQSIRSSTSTKSLFTNEEQEAFIESTNTKPIAIARAMQEMATDVSEMKDSYDARIKILEMGIVDSREQQASSVLDWRLN</sequence>
<reference evidence="2" key="1">
    <citation type="journal article" date="2020" name="Fungal Divers.">
        <title>Resolving the Mortierellaceae phylogeny through synthesis of multi-gene phylogenetics and phylogenomics.</title>
        <authorList>
            <person name="Vandepol N."/>
            <person name="Liber J."/>
            <person name="Desiro A."/>
            <person name="Na H."/>
            <person name="Kennedy M."/>
            <person name="Barry K."/>
            <person name="Grigoriev I.V."/>
            <person name="Miller A.N."/>
            <person name="O'Donnell K."/>
            <person name="Stajich J.E."/>
            <person name="Bonito G."/>
        </authorList>
    </citation>
    <scope>NUCLEOTIDE SEQUENCE</scope>
    <source>
        <strain evidence="2">MES-2147</strain>
    </source>
</reference>
<feature type="region of interest" description="Disordered" evidence="1">
    <location>
        <begin position="46"/>
        <end position="71"/>
    </location>
</feature>
<accession>A0A9P6JGL2</accession>
<keyword evidence="3" id="KW-1185">Reference proteome</keyword>
<evidence type="ECO:0000256" key="1">
    <source>
        <dbReference type="SAM" id="MobiDB-lite"/>
    </source>
</evidence>
<feature type="region of interest" description="Disordered" evidence="1">
    <location>
        <begin position="203"/>
        <end position="226"/>
    </location>
</feature>
<dbReference type="Proteomes" id="UP000749646">
    <property type="component" value="Unassembled WGS sequence"/>
</dbReference>
<dbReference type="OrthoDB" id="2399547at2759"/>
<name>A0A9P6JGL2_9FUNG</name>
<gene>
    <name evidence="2" type="ORF">BGZ65_008725</name>
</gene>
<comment type="caution">
    <text evidence="2">The sequence shown here is derived from an EMBL/GenBank/DDBJ whole genome shotgun (WGS) entry which is preliminary data.</text>
</comment>
<evidence type="ECO:0000313" key="3">
    <source>
        <dbReference type="Proteomes" id="UP000749646"/>
    </source>
</evidence>
<dbReference type="EMBL" id="JAAAHW010004435">
    <property type="protein sequence ID" value="KAF9974441.1"/>
    <property type="molecule type" value="Genomic_DNA"/>
</dbReference>
<evidence type="ECO:0000313" key="2">
    <source>
        <dbReference type="EMBL" id="KAF9974441.1"/>
    </source>
</evidence>